<evidence type="ECO:0000256" key="4">
    <source>
        <dbReference type="ARBA" id="ARBA00022989"/>
    </source>
</evidence>
<feature type="transmembrane region" description="Helical" evidence="6">
    <location>
        <begin position="940"/>
        <end position="960"/>
    </location>
</feature>
<feature type="transmembrane region" description="Helical" evidence="6">
    <location>
        <begin position="909"/>
        <end position="924"/>
    </location>
</feature>
<keyword evidence="2 6" id="KW-0812">Transmembrane</keyword>
<keyword evidence="9" id="KW-1185">Reference proteome</keyword>
<feature type="transmembrane region" description="Helical" evidence="6">
    <location>
        <begin position="775"/>
        <end position="804"/>
    </location>
</feature>
<feature type="transmembrane region" description="Helical" evidence="6">
    <location>
        <begin position="1005"/>
        <end position="1027"/>
    </location>
</feature>
<evidence type="ECO:0000259" key="7">
    <source>
        <dbReference type="Pfam" id="PF00520"/>
    </source>
</evidence>
<sequence length="1240" mass="147173">MSEKSDNSIKIEIDQNDDHKIKTVNTIESHNDNDELTHNGKSITIMRVSPNEKYLVTYYQDDESIVGWNVEGVDEGQLEPEFSFKIINSHHEEKVRQVCISDNKELAYIVYTVGGVSIYNMNIDGGQRILLDVDHFSPNDGIFNSKNELILSGFFVYFPNNEFILICSKQIKNNKWKVTRMYKIPKGFDLISMSKYDKFFFYLNNSIYVWDLLTEKSTKIFASKEVEYDKYDNNNKYFNRAIAISSYQEYIFLKFKDKIIIYSIELEAPLSLNDIQLNDFTCRIGLVHSLLHESVIKNFMIHYWNECLNRLKENGKLSKEYQTKSLPTHPDYLCTTTKYAFGALNGHIWKINLEDEIKKMNFTLKNFDKIIEDCKGEDSEDWYFDNDFKINKEKYGYKHLNINLVDPYVDTIRALFQEVISDYTREDTERELTQNLIKLKIKIIENTHEIELQVFKKFNDNSDWKLICKTPKSIGFSDKIYLCGIKLYDNDIIILTTQALLIYHFNDNIKSLSLIYYYAMDLNFKEKRIEKLQEYENVFSKSTLPSPTVRYDLLTESKEYWLKCAVDLLLTTIENSTSSDTDLNSVCKLCIDYDDKEMLLKYVVELYKFVIEEPKKNRKYWFQSKIPIIKPSILLICDIYKRCIDYTDEEFLLKYGVEILKIVIEERKLELIDGIYKKCIKYFREDPDNNRMFLSIIVFIMPLLNEYYPEFISRYSLETTMIIDFHFYSIEHQNNNLHLCSLQYPKLINFSKIALSKSKLKYGCIINTKYFWNNYFIIFFILIIIVILPFFYIPPIILLVIYIYKHFKTTTITIPTIVFMIPYIKFVNYPKNYNWYLELIKPQPSLFVKMMSRDIYKTWDGEALINFKWNAYGKYYYAMIWIGFMILLGCFTTSATIPKQYISEDVQRQLLIASIILGFIHLSYEVRQMIYDFNKWIQDFWNIFDIIAFSLPIVTSIYWLQTRDMNVQLLSFTCLFLDIKFLLFFRAFESFGIYFAIIISVGKQIISFLVVLFIIIISFAHAFYILLLPRSDFSLDQYTNNTDPNNPWNIVNTYNQVFNNGTMDSFFVQNPDGNTNMFVDFRTALFGMYLFLTGDSSALSNWPYIKNPSLSILFVLFSLLIVVYLMNLFIGLLNMAIDKDNDRVSYLMLKAEILAEIELFYLLPHQRRWPTWFPDEIYYYADADKTRKKIKEMMDNSEWNTDGLPEMKQNLLDQLGIRHTKHDPVDEITLRKILEEMREV</sequence>
<proteinExistence type="predicted"/>
<comment type="subcellular location">
    <subcellularLocation>
        <location evidence="1">Membrane</location>
        <topology evidence="1">Multi-pass membrane protein</topology>
    </subcellularLocation>
</comment>
<dbReference type="Proteomes" id="UP000247702">
    <property type="component" value="Unassembled WGS sequence"/>
</dbReference>
<dbReference type="EMBL" id="BEXD01001849">
    <property type="protein sequence ID" value="GBB96019.1"/>
    <property type="molecule type" value="Genomic_DNA"/>
</dbReference>
<feature type="transmembrane region" description="Helical" evidence="6">
    <location>
        <begin position="875"/>
        <end position="897"/>
    </location>
</feature>
<comment type="caution">
    <text evidence="8">The sequence shown here is derived from an EMBL/GenBank/DDBJ whole genome shotgun (WGS) entry which is preliminary data.</text>
</comment>
<evidence type="ECO:0000256" key="2">
    <source>
        <dbReference type="ARBA" id="ARBA00022692"/>
    </source>
</evidence>
<keyword evidence="3" id="KW-0677">Repeat</keyword>
<dbReference type="AlphaFoldDB" id="A0A2Z6REP1"/>
<dbReference type="PANTHER" id="PTHR10582">
    <property type="entry name" value="TRANSIENT RECEPTOR POTENTIAL ION CHANNEL PROTEIN"/>
    <property type="match status" value="1"/>
</dbReference>
<keyword evidence="5 6" id="KW-0472">Membrane</keyword>
<protein>
    <recommendedName>
        <fullName evidence="7">Ion transport domain-containing protein</fullName>
    </recommendedName>
</protein>
<evidence type="ECO:0000313" key="9">
    <source>
        <dbReference type="Proteomes" id="UP000247702"/>
    </source>
</evidence>
<accession>A0A2Z6REP1</accession>
<dbReference type="GO" id="GO:0005886">
    <property type="term" value="C:plasma membrane"/>
    <property type="evidence" value="ECO:0007669"/>
    <property type="project" value="TreeGrafter"/>
</dbReference>
<evidence type="ECO:0000256" key="3">
    <source>
        <dbReference type="ARBA" id="ARBA00022737"/>
    </source>
</evidence>
<dbReference type="Gene3D" id="2.130.10.10">
    <property type="entry name" value="YVTN repeat-like/Quinoprotein amine dehydrogenase"/>
    <property type="match status" value="1"/>
</dbReference>
<evidence type="ECO:0000313" key="8">
    <source>
        <dbReference type="EMBL" id="GBB96019.1"/>
    </source>
</evidence>
<dbReference type="InterPro" id="IPR005821">
    <property type="entry name" value="Ion_trans_dom"/>
</dbReference>
<dbReference type="InterPro" id="IPR024862">
    <property type="entry name" value="TRPV"/>
</dbReference>
<organism evidence="8 9">
    <name type="scientific">Rhizophagus clarus</name>
    <dbReference type="NCBI Taxonomy" id="94130"/>
    <lineage>
        <taxon>Eukaryota</taxon>
        <taxon>Fungi</taxon>
        <taxon>Fungi incertae sedis</taxon>
        <taxon>Mucoromycota</taxon>
        <taxon>Glomeromycotina</taxon>
        <taxon>Glomeromycetes</taxon>
        <taxon>Glomerales</taxon>
        <taxon>Glomeraceae</taxon>
        <taxon>Rhizophagus</taxon>
    </lineage>
</organism>
<evidence type="ECO:0000256" key="1">
    <source>
        <dbReference type="ARBA" id="ARBA00004141"/>
    </source>
</evidence>
<dbReference type="GO" id="GO:0005216">
    <property type="term" value="F:monoatomic ion channel activity"/>
    <property type="evidence" value="ECO:0007669"/>
    <property type="project" value="InterPro"/>
</dbReference>
<reference evidence="8 9" key="1">
    <citation type="submission" date="2017-11" db="EMBL/GenBank/DDBJ databases">
        <title>The genome of Rhizophagus clarus HR1 reveals common genetic basis of auxotrophy among arbuscular mycorrhizal fungi.</title>
        <authorList>
            <person name="Kobayashi Y."/>
        </authorList>
    </citation>
    <scope>NUCLEOTIDE SEQUENCE [LARGE SCALE GENOMIC DNA]</scope>
    <source>
        <strain evidence="8 9">HR1</strain>
    </source>
</reference>
<gene>
    <name evidence="8" type="ORF">RclHR1_26620001</name>
</gene>
<dbReference type="PANTHER" id="PTHR10582:SF2">
    <property type="entry name" value="INACTIVE"/>
    <property type="match status" value="1"/>
</dbReference>
<evidence type="ECO:0000256" key="6">
    <source>
        <dbReference type="SAM" id="Phobius"/>
    </source>
</evidence>
<dbReference type="GO" id="GO:0098703">
    <property type="term" value="P:calcium ion import across plasma membrane"/>
    <property type="evidence" value="ECO:0007669"/>
    <property type="project" value="TreeGrafter"/>
</dbReference>
<feature type="transmembrane region" description="Helical" evidence="6">
    <location>
        <begin position="981"/>
        <end position="999"/>
    </location>
</feature>
<dbReference type="SUPFAM" id="SSF82171">
    <property type="entry name" value="DPP6 N-terminal domain-like"/>
    <property type="match status" value="1"/>
</dbReference>
<feature type="domain" description="Ion transport" evidence="7">
    <location>
        <begin position="880"/>
        <end position="1143"/>
    </location>
</feature>
<feature type="transmembrane region" description="Helical" evidence="6">
    <location>
        <begin position="1111"/>
        <end position="1133"/>
    </location>
</feature>
<dbReference type="Pfam" id="PF00520">
    <property type="entry name" value="Ion_trans"/>
    <property type="match status" value="1"/>
</dbReference>
<dbReference type="InterPro" id="IPR015943">
    <property type="entry name" value="WD40/YVTN_repeat-like_dom_sf"/>
</dbReference>
<keyword evidence="4 6" id="KW-1133">Transmembrane helix</keyword>
<evidence type="ECO:0000256" key="5">
    <source>
        <dbReference type="ARBA" id="ARBA00023136"/>
    </source>
</evidence>
<name>A0A2Z6REP1_9GLOM</name>